<proteinExistence type="inferred from homology"/>
<reference evidence="5 6" key="1">
    <citation type="submission" date="2023-09" db="EMBL/GenBank/DDBJ databases">
        <authorList>
            <person name="Rey-Velasco X."/>
        </authorList>
    </citation>
    <scope>NUCLEOTIDE SEQUENCE [LARGE SCALE GENOMIC DNA]</scope>
    <source>
        <strain evidence="5 6">F363</strain>
    </source>
</reference>
<dbReference type="InterPro" id="IPR055399">
    <property type="entry name" value="CC_BshC"/>
</dbReference>
<feature type="domain" description="Bacillithiol biosynthesis BshC N-terminal Rossmann-like" evidence="3">
    <location>
        <begin position="1"/>
        <end position="378"/>
    </location>
</feature>
<keyword evidence="1 2" id="KW-0436">Ligase</keyword>
<dbReference type="EMBL" id="JAVRHQ010000013">
    <property type="protein sequence ID" value="MDT0643531.1"/>
    <property type="molecule type" value="Genomic_DNA"/>
</dbReference>
<evidence type="ECO:0000256" key="1">
    <source>
        <dbReference type="ARBA" id="ARBA00022598"/>
    </source>
</evidence>
<dbReference type="Proteomes" id="UP001262889">
    <property type="component" value="Unassembled WGS sequence"/>
</dbReference>
<dbReference type="RefSeq" id="WP_311535150.1">
    <property type="nucleotide sequence ID" value="NZ_JAVRHQ010000013.1"/>
</dbReference>
<dbReference type="NCBIfam" id="TIGR03998">
    <property type="entry name" value="thiol_BshC"/>
    <property type="match status" value="1"/>
</dbReference>
<dbReference type="HAMAP" id="MF_01867">
    <property type="entry name" value="BshC"/>
    <property type="match status" value="1"/>
</dbReference>
<organism evidence="5 6">
    <name type="scientific">Autumnicola tepida</name>
    <dbReference type="NCBI Taxonomy" id="3075595"/>
    <lineage>
        <taxon>Bacteria</taxon>
        <taxon>Pseudomonadati</taxon>
        <taxon>Bacteroidota</taxon>
        <taxon>Flavobacteriia</taxon>
        <taxon>Flavobacteriales</taxon>
        <taxon>Flavobacteriaceae</taxon>
        <taxon>Autumnicola</taxon>
    </lineage>
</organism>
<dbReference type="PIRSF" id="PIRSF012535">
    <property type="entry name" value="UCP012535"/>
    <property type="match status" value="1"/>
</dbReference>
<dbReference type="InterPro" id="IPR011199">
    <property type="entry name" value="Bacillithiol_biosynth_BshC"/>
</dbReference>
<keyword evidence="2" id="KW-0175">Coiled coil</keyword>
<dbReference type="EC" id="6.-.-.-" evidence="2"/>
<dbReference type="Pfam" id="PF24850">
    <property type="entry name" value="CC_BshC"/>
    <property type="match status" value="1"/>
</dbReference>
<protein>
    <recommendedName>
        <fullName evidence="2">Putative cysteine ligase BshC</fullName>
        <ecNumber evidence="2">6.-.-.-</ecNumber>
    </recommendedName>
</protein>
<comment type="similarity">
    <text evidence="2">Belongs to the BshC family.</text>
</comment>
<dbReference type="Pfam" id="PF10079">
    <property type="entry name" value="Rossmann-like_BshC"/>
    <property type="match status" value="1"/>
</dbReference>
<evidence type="ECO:0000259" key="3">
    <source>
        <dbReference type="Pfam" id="PF10079"/>
    </source>
</evidence>
<feature type="domain" description="Bacillithiol biosynthesis BshC C-terminal coiled-coil" evidence="4">
    <location>
        <begin position="380"/>
        <end position="535"/>
    </location>
</feature>
<comment type="caution">
    <text evidence="5">The sequence shown here is derived from an EMBL/GenBank/DDBJ whole genome shotgun (WGS) entry which is preliminary data.</text>
</comment>
<feature type="coiled-coil region" evidence="2">
    <location>
        <begin position="54"/>
        <end position="81"/>
    </location>
</feature>
<accession>A0ABU3CB19</accession>
<evidence type="ECO:0000313" key="5">
    <source>
        <dbReference type="EMBL" id="MDT0643531.1"/>
    </source>
</evidence>
<gene>
    <name evidence="2 5" type="primary">bshC</name>
    <name evidence="5" type="ORF">RM553_11870</name>
</gene>
<sequence>MPSECIPYSETNYFSRLILDYLDRKEELKNFYNRYPEIDNFGDQIKEKKNSFPIENRQALVEVLEEQYQNLEISAATAANIKSLGDENTFTVTTGHQLNLFSGPLYFVYKIISTINLTRLLKEKYPENHFVPVYWMATEDHDFEEINFFNLKGKKFKWNSTQEKAGKTAVGYLSTEGLQEVFKLFSAEIGVGKDADFLKNLFEKAYLQHDNLTDATRFLANELFKEHGLVILDAQEKKLKKLFIPYAENELFKQISHEKTSKTAEALAGLGYNVQVNPREINLFYLTEEFRERIIERENIFYVHEREDIQWSREELFAELEEFPERFSPNVVMRPLYQEIVLPNLCYIGGGGELAYWFELKSYFEAEKVPFPILLLRNSALVQSGKQRKKRENLNISNKELFLKQHELINRKVRKISDIDIDFSPQKEHLKQQFQQMYELAEKTDKSFLGAVKAQEVKQIKGLEHLEKRLLKAQKRKLKDEVTRIAKLQNELFPNGSLQERQANFSEFYAEFGEKFIHTLIENLNPLDENFKILTFGQE</sequence>
<evidence type="ECO:0000256" key="2">
    <source>
        <dbReference type="HAMAP-Rule" id="MF_01867"/>
    </source>
</evidence>
<evidence type="ECO:0000313" key="6">
    <source>
        <dbReference type="Proteomes" id="UP001262889"/>
    </source>
</evidence>
<name>A0ABU3CB19_9FLAO</name>
<evidence type="ECO:0000259" key="4">
    <source>
        <dbReference type="Pfam" id="PF24850"/>
    </source>
</evidence>
<dbReference type="InterPro" id="IPR055398">
    <property type="entry name" value="Rossmann-like_BshC"/>
</dbReference>
<keyword evidence="6" id="KW-1185">Reference proteome</keyword>